<keyword evidence="5 8" id="KW-0863">Zinc-finger</keyword>
<protein>
    <recommendedName>
        <fullName evidence="2">RING-type E3 ubiquitin transferase</fullName>
        <ecNumber evidence="2">2.3.2.27</ecNumber>
    </recommendedName>
</protein>
<comment type="catalytic activity">
    <reaction evidence="1">
        <text>S-ubiquitinyl-[E2 ubiquitin-conjugating enzyme]-L-cysteine + [acceptor protein]-L-lysine = [E2 ubiquitin-conjugating enzyme]-L-cysteine + N(6)-ubiquitinyl-[acceptor protein]-L-lysine.</text>
        <dbReference type="EC" id="2.3.2.27"/>
    </reaction>
</comment>
<feature type="compositionally biased region" description="Low complexity" evidence="9">
    <location>
        <begin position="277"/>
        <end position="295"/>
    </location>
</feature>
<dbReference type="SMART" id="SM00184">
    <property type="entry name" value="RING"/>
    <property type="match status" value="1"/>
</dbReference>
<dbReference type="Pfam" id="PF13639">
    <property type="entry name" value="zf-RING_2"/>
    <property type="match status" value="1"/>
</dbReference>
<feature type="compositionally biased region" description="Polar residues" evidence="9">
    <location>
        <begin position="66"/>
        <end position="75"/>
    </location>
</feature>
<evidence type="ECO:0000256" key="2">
    <source>
        <dbReference type="ARBA" id="ARBA00012483"/>
    </source>
</evidence>
<dbReference type="AlphaFoldDB" id="A0A6V7P5B4"/>
<gene>
    <name evidence="11" type="ORF">CB5_LOCUS9232</name>
</gene>
<evidence type="ECO:0000256" key="8">
    <source>
        <dbReference type="PROSITE-ProRule" id="PRU00175"/>
    </source>
</evidence>
<dbReference type="InterPro" id="IPR001841">
    <property type="entry name" value="Znf_RING"/>
</dbReference>
<dbReference type="PANTHER" id="PTHR22937">
    <property type="entry name" value="E3 UBIQUITIN-PROTEIN LIGASE RNF165"/>
    <property type="match status" value="1"/>
</dbReference>
<evidence type="ECO:0000256" key="9">
    <source>
        <dbReference type="SAM" id="MobiDB-lite"/>
    </source>
</evidence>
<keyword evidence="3" id="KW-0808">Transferase</keyword>
<feature type="domain" description="RING-type" evidence="10">
    <location>
        <begin position="424"/>
        <end position="465"/>
    </location>
</feature>
<sequence length="475" mass="52548">MDEYPSKRTSRGIDFSKRTSGVSFRNQNHEDKSGQHSGRFGCSTKLNSTNVGHNDNSEVPRFSRPSVRSNTGKAIAGTTSKEAFVKLQKEQQPNPTFLGRIDIPESSSRRARIEDRLEDLNYDGSASSSKPSKQNSKRLSLGNVGISSKPRSSTVVPKPSHGFKNLSCTSISDVLPAGCSSSSDLGRGRRVKGPIAQQSLRRIRNQAVNRDGPVSVRTRRTSTTDNKTRPFVQTDESAFLLNAVPEVEGTRFSVQEAVPETISEFFTSEQPRAFHCSARTGSSSRAAYSRSSSTSHPQRNSSQISHDLLDDGDGHQHLSMEGIAQVLLALERIEQYEDLTYEQLLVLETNLLFGGLTFHDQHSDMRMDIDNMSYEELLALEEQMGSVSTALPEDELAKCLKRSIYTSASLVSGINRHIAHDIKCSICQEEYVAGDEVGKLGCEHVYHVACIHQWLRLKNWCPICKASAAPSLRNK</sequence>
<dbReference type="SUPFAM" id="SSF57850">
    <property type="entry name" value="RING/U-box"/>
    <property type="match status" value="1"/>
</dbReference>
<dbReference type="Gene3D" id="3.30.40.10">
    <property type="entry name" value="Zinc/RING finger domain, C3HC4 (zinc finger)"/>
    <property type="match status" value="1"/>
</dbReference>
<dbReference type="FunFam" id="3.30.40.10:FF:000504">
    <property type="entry name" value="E3 ubiquitin-protein ligase arkadia"/>
    <property type="match status" value="1"/>
</dbReference>
<proteinExistence type="predicted"/>
<reference evidence="11" key="1">
    <citation type="submission" date="2020-07" db="EMBL/GenBank/DDBJ databases">
        <authorList>
            <person name="Lin J."/>
        </authorList>
    </citation>
    <scope>NUCLEOTIDE SEQUENCE</scope>
</reference>
<feature type="compositionally biased region" description="Low complexity" evidence="9">
    <location>
        <begin position="125"/>
        <end position="134"/>
    </location>
</feature>
<evidence type="ECO:0000256" key="6">
    <source>
        <dbReference type="ARBA" id="ARBA00022786"/>
    </source>
</evidence>
<feature type="region of interest" description="Disordered" evidence="9">
    <location>
        <begin position="121"/>
        <end position="161"/>
    </location>
</feature>
<feature type="region of interest" description="Disordered" evidence="9">
    <location>
        <begin position="276"/>
        <end position="312"/>
    </location>
</feature>
<dbReference type="InterPro" id="IPR013083">
    <property type="entry name" value="Znf_RING/FYVE/PHD"/>
</dbReference>
<dbReference type="GO" id="GO:0061630">
    <property type="term" value="F:ubiquitin protein ligase activity"/>
    <property type="evidence" value="ECO:0007669"/>
    <property type="project" value="UniProtKB-EC"/>
</dbReference>
<dbReference type="EMBL" id="LR862145">
    <property type="protein sequence ID" value="CAD1826021.1"/>
    <property type="molecule type" value="Genomic_DNA"/>
</dbReference>
<feature type="compositionally biased region" description="Polar residues" evidence="9">
    <location>
        <begin position="44"/>
        <end position="54"/>
    </location>
</feature>
<dbReference type="EC" id="2.3.2.27" evidence="2"/>
<organism evidence="11">
    <name type="scientific">Ananas comosus var. bracteatus</name>
    <name type="common">red pineapple</name>
    <dbReference type="NCBI Taxonomy" id="296719"/>
    <lineage>
        <taxon>Eukaryota</taxon>
        <taxon>Viridiplantae</taxon>
        <taxon>Streptophyta</taxon>
        <taxon>Embryophyta</taxon>
        <taxon>Tracheophyta</taxon>
        <taxon>Spermatophyta</taxon>
        <taxon>Magnoliopsida</taxon>
        <taxon>Liliopsida</taxon>
        <taxon>Poales</taxon>
        <taxon>Bromeliaceae</taxon>
        <taxon>Bromelioideae</taxon>
        <taxon>Ananas</taxon>
    </lineage>
</organism>
<keyword evidence="4" id="KW-0479">Metal-binding</keyword>
<evidence type="ECO:0000256" key="4">
    <source>
        <dbReference type="ARBA" id="ARBA00022723"/>
    </source>
</evidence>
<feature type="compositionally biased region" description="Polar residues" evidence="9">
    <location>
        <begin position="296"/>
        <end position="305"/>
    </location>
</feature>
<feature type="compositionally biased region" description="Polar residues" evidence="9">
    <location>
        <begin position="145"/>
        <end position="155"/>
    </location>
</feature>
<evidence type="ECO:0000256" key="5">
    <source>
        <dbReference type="ARBA" id="ARBA00022771"/>
    </source>
</evidence>
<dbReference type="PROSITE" id="PS50089">
    <property type="entry name" value="ZF_RING_2"/>
    <property type="match status" value="1"/>
</dbReference>
<keyword evidence="6" id="KW-0833">Ubl conjugation pathway</keyword>
<evidence type="ECO:0000256" key="3">
    <source>
        <dbReference type="ARBA" id="ARBA00022679"/>
    </source>
</evidence>
<evidence type="ECO:0000313" key="11">
    <source>
        <dbReference type="EMBL" id="CAD1826021.1"/>
    </source>
</evidence>
<dbReference type="InterPro" id="IPR045191">
    <property type="entry name" value="MBR1/2-like"/>
</dbReference>
<name>A0A6V7P5B4_ANACO</name>
<evidence type="ECO:0000259" key="10">
    <source>
        <dbReference type="PROSITE" id="PS50089"/>
    </source>
</evidence>
<dbReference type="PANTHER" id="PTHR22937:SF136">
    <property type="entry name" value="RING-TYPE E3 UBIQUITIN TRANSFERASE"/>
    <property type="match status" value="1"/>
</dbReference>
<dbReference type="GO" id="GO:0008270">
    <property type="term" value="F:zinc ion binding"/>
    <property type="evidence" value="ECO:0007669"/>
    <property type="project" value="UniProtKB-KW"/>
</dbReference>
<evidence type="ECO:0000256" key="7">
    <source>
        <dbReference type="ARBA" id="ARBA00022833"/>
    </source>
</evidence>
<feature type="region of interest" description="Disordered" evidence="9">
    <location>
        <begin position="1"/>
        <end position="75"/>
    </location>
</feature>
<keyword evidence="7" id="KW-0862">Zinc</keyword>
<accession>A0A6V7P5B4</accession>
<evidence type="ECO:0000256" key="1">
    <source>
        <dbReference type="ARBA" id="ARBA00000900"/>
    </source>
</evidence>